<dbReference type="RefSeq" id="WP_057645314.1">
    <property type="nucleotide sequence ID" value="NZ_LLXU01000058.1"/>
</dbReference>
<accession>A0A0R0AL35</accession>
<dbReference type="InterPro" id="IPR011990">
    <property type="entry name" value="TPR-like_helical_dom_sf"/>
</dbReference>
<protein>
    <recommendedName>
        <fullName evidence="4">Tetratricopeptide repeat protein</fullName>
    </recommendedName>
</protein>
<dbReference type="OrthoDB" id="6023295at2"/>
<dbReference type="AlphaFoldDB" id="A0A0R0AL35"/>
<proteinExistence type="predicted"/>
<evidence type="ECO:0000313" key="2">
    <source>
        <dbReference type="EMBL" id="KRG45984.1"/>
    </source>
</evidence>
<evidence type="ECO:0000256" key="1">
    <source>
        <dbReference type="SAM" id="SignalP"/>
    </source>
</evidence>
<evidence type="ECO:0008006" key="4">
    <source>
        <dbReference type="Google" id="ProtNLM"/>
    </source>
</evidence>
<organism evidence="2 3">
    <name type="scientific">Stenotrophomonas panacihumi</name>
    <dbReference type="NCBI Taxonomy" id="676599"/>
    <lineage>
        <taxon>Bacteria</taxon>
        <taxon>Pseudomonadati</taxon>
        <taxon>Pseudomonadota</taxon>
        <taxon>Gammaproteobacteria</taxon>
        <taxon>Lysobacterales</taxon>
        <taxon>Lysobacteraceae</taxon>
        <taxon>Stenotrophomonas</taxon>
    </lineage>
</organism>
<dbReference type="Proteomes" id="UP000051802">
    <property type="component" value="Unassembled WGS sequence"/>
</dbReference>
<reference evidence="2 3" key="1">
    <citation type="submission" date="2015-10" db="EMBL/GenBank/DDBJ databases">
        <title>Genome sequencing and analysis of members of genus Stenotrophomonas.</title>
        <authorList>
            <person name="Patil P.P."/>
            <person name="Midha S."/>
            <person name="Patil P.B."/>
        </authorList>
    </citation>
    <scope>NUCLEOTIDE SEQUENCE [LARGE SCALE GENOMIC DNA]</scope>
    <source>
        <strain evidence="2 3">JCM 16536</strain>
    </source>
</reference>
<keyword evidence="1" id="KW-0732">Signal</keyword>
<name>A0A0R0AL35_9GAMM</name>
<dbReference type="Gene3D" id="1.25.40.10">
    <property type="entry name" value="Tetratricopeptide repeat domain"/>
    <property type="match status" value="1"/>
</dbReference>
<dbReference type="SUPFAM" id="SSF48452">
    <property type="entry name" value="TPR-like"/>
    <property type="match status" value="1"/>
</dbReference>
<feature type="chain" id="PRO_5006390939" description="Tetratricopeptide repeat protein" evidence="1">
    <location>
        <begin position="23"/>
        <end position="496"/>
    </location>
</feature>
<sequence length="496" mass="54532">MRLYRWQTLPLLLLLLTAPALARPAAPPAPDFATQLQAVARSLDGAPNAEGQAAMERMLADPRFEALDPPQQAAALAVAGWSALGLERIAQARTLLERASVIEPSVAEIWYMRAVADHQGGERELAARHLAKHIGASPKTLPELDAGVVYAFLRDTAPGGEARRVLLQALFDANWTIGGTAPTAEWYELAVLQYEAGERAALPATLARIDSSDGMVRLRTDRRFDAWVDRAAPRWNVRHALEQEQDALRVTNLLNPEDMSVLVNLAATMLSLGDYEEVLRMSGQVDAVVEAAQAQNAQPPYTHMDQFLWLMENRVSALRRLGRSDEALALRQRLGQMPEQGQRNVSQALNLGEMLVGLQRPKEALDAIATLGDASPYGEMVAHMLHLLAARQMHDEAAATQALDYLRAHSADAPRIWLTSLLLIDAQDEAAAFVRTELASPLRRGDMLFDLQDQPEPEPLPAFAPLEPRAQALKKRADVRAAIDAVGRVERYDVEL</sequence>
<gene>
    <name evidence="2" type="ORF">ARC20_06135</name>
</gene>
<feature type="signal peptide" evidence="1">
    <location>
        <begin position="1"/>
        <end position="22"/>
    </location>
</feature>
<keyword evidence="3" id="KW-1185">Reference proteome</keyword>
<dbReference type="EMBL" id="LLXU01000058">
    <property type="protein sequence ID" value="KRG45984.1"/>
    <property type="molecule type" value="Genomic_DNA"/>
</dbReference>
<comment type="caution">
    <text evidence="2">The sequence shown here is derived from an EMBL/GenBank/DDBJ whole genome shotgun (WGS) entry which is preliminary data.</text>
</comment>
<evidence type="ECO:0000313" key="3">
    <source>
        <dbReference type="Proteomes" id="UP000051802"/>
    </source>
</evidence>